<dbReference type="Proteomes" id="UP001207654">
    <property type="component" value="Unassembled WGS sequence"/>
</dbReference>
<keyword evidence="1" id="KW-0732">Signal</keyword>
<proteinExistence type="predicted"/>
<sequence length="169" mass="18183">MSNSLRRLVLMVVGSCAVSALGACTRGTAATQPTESLSVRELNIVDEHGQARLRIGAPLPDPKGLKRAVTAVGIQFMDPSGQEIGGLAMIDSLDFRGLCFDSKEGYEAICMSLMKEQPNITLRHDWKERIIIGVENGVASVVLNDAQGNPHLRLEVDKDGKTRVEGVGK</sequence>
<gene>
    <name evidence="2" type="ORF">OV287_14005</name>
</gene>
<name>A0ABT4A3N7_9BACT</name>
<evidence type="ECO:0000313" key="2">
    <source>
        <dbReference type="EMBL" id="MCY1075594.1"/>
    </source>
</evidence>
<accession>A0ABT4A3N7</accession>
<evidence type="ECO:0000256" key="1">
    <source>
        <dbReference type="SAM" id="SignalP"/>
    </source>
</evidence>
<protein>
    <recommendedName>
        <fullName evidence="4">Lipoprotein</fullName>
    </recommendedName>
</protein>
<reference evidence="2 3" key="1">
    <citation type="submission" date="2022-11" db="EMBL/GenBank/DDBJ databases">
        <title>Minimal conservation of predation-associated metabolite biosynthetic gene clusters underscores biosynthetic potential of Myxococcota including descriptions for ten novel species: Archangium lansinium sp. nov., Myxococcus landrumus sp. nov., Nannocystis bai.</title>
        <authorList>
            <person name="Ahearne A."/>
            <person name="Stevens C."/>
            <person name="Phillips K."/>
        </authorList>
    </citation>
    <scope>NUCLEOTIDE SEQUENCE [LARGE SCALE GENOMIC DNA]</scope>
    <source>
        <strain evidence="2 3">MIWBW</strain>
    </source>
</reference>
<dbReference type="EMBL" id="JAPNKA010000001">
    <property type="protein sequence ID" value="MCY1075594.1"/>
    <property type="molecule type" value="Genomic_DNA"/>
</dbReference>
<organism evidence="2 3">
    <name type="scientific">Archangium lansingense</name>
    <dbReference type="NCBI Taxonomy" id="2995310"/>
    <lineage>
        <taxon>Bacteria</taxon>
        <taxon>Pseudomonadati</taxon>
        <taxon>Myxococcota</taxon>
        <taxon>Myxococcia</taxon>
        <taxon>Myxococcales</taxon>
        <taxon>Cystobacterineae</taxon>
        <taxon>Archangiaceae</taxon>
        <taxon>Archangium</taxon>
    </lineage>
</organism>
<evidence type="ECO:0008006" key="4">
    <source>
        <dbReference type="Google" id="ProtNLM"/>
    </source>
</evidence>
<dbReference type="RefSeq" id="WP_267534520.1">
    <property type="nucleotide sequence ID" value="NZ_JAPNKA010000001.1"/>
</dbReference>
<evidence type="ECO:0000313" key="3">
    <source>
        <dbReference type="Proteomes" id="UP001207654"/>
    </source>
</evidence>
<keyword evidence="3" id="KW-1185">Reference proteome</keyword>
<comment type="caution">
    <text evidence="2">The sequence shown here is derived from an EMBL/GenBank/DDBJ whole genome shotgun (WGS) entry which is preliminary data.</text>
</comment>
<feature type="signal peptide" evidence="1">
    <location>
        <begin position="1"/>
        <end position="22"/>
    </location>
</feature>
<feature type="chain" id="PRO_5046232596" description="Lipoprotein" evidence="1">
    <location>
        <begin position="23"/>
        <end position="169"/>
    </location>
</feature>
<dbReference type="PROSITE" id="PS51257">
    <property type="entry name" value="PROKAR_LIPOPROTEIN"/>
    <property type="match status" value="1"/>
</dbReference>